<evidence type="ECO:0000313" key="2">
    <source>
        <dbReference type="EMBL" id="KAL0361223.1"/>
    </source>
</evidence>
<evidence type="ECO:0008006" key="3">
    <source>
        <dbReference type="Google" id="ProtNLM"/>
    </source>
</evidence>
<proteinExistence type="predicted"/>
<sequence>MKCMLMSLPSCSAIALLKSPARILALVSSGVLSYSIFTESSKLNSTSLMKFSWSSSRVVAAMFKAATYSSINFSIFLKSIMSRLSIVSYGCKGWSMVLTTVYVMALS</sequence>
<protein>
    <recommendedName>
        <fullName evidence="3">Secreted protein</fullName>
    </recommendedName>
</protein>
<evidence type="ECO:0000256" key="1">
    <source>
        <dbReference type="SAM" id="Phobius"/>
    </source>
</evidence>
<keyword evidence="1" id="KW-1133">Transmembrane helix</keyword>
<organism evidence="2">
    <name type="scientific">Sesamum radiatum</name>
    <name type="common">Black benniseed</name>
    <dbReference type="NCBI Taxonomy" id="300843"/>
    <lineage>
        <taxon>Eukaryota</taxon>
        <taxon>Viridiplantae</taxon>
        <taxon>Streptophyta</taxon>
        <taxon>Embryophyta</taxon>
        <taxon>Tracheophyta</taxon>
        <taxon>Spermatophyta</taxon>
        <taxon>Magnoliopsida</taxon>
        <taxon>eudicotyledons</taxon>
        <taxon>Gunneridae</taxon>
        <taxon>Pentapetalae</taxon>
        <taxon>asterids</taxon>
        <taxon>lamiids</taxon>
        <taxon>Lamiales</taxon>
        <taxon>Pedaliaceae</taxon>
        <taxon>Sesamum</taxon>
    </lineage>
</organism>
<comment type="caution">
    <text evidence="2">The sequence shown here is derived from an EMBL/GenBank/DDBJ whole genome shotgun (WGS) entry which is preliminary data.</text>
</comment>
<feature type="transmembrane region" description="Helical" evidence="1">
    <location>
        <begin position="58"/>
        <end position="77"/>
    </location>
</feature>
<gene>
    <name evidence="2" type="ORF">Sradi_3806800</name>
</gene>
<keyword evidence="1" id="KW-0812">Transmembrane</keyword>
<keyword evidence="1" id="KW-0472">Membrane</keyword>
<accession>A0AAW2Q0L1</accession>
<name>A0AAW2Q0L1_SESRA</name>
<reference evidence="2" key="1">
    <citation type="submission" date="2020-06" db="EMBL/GenBank/DDBJ databases">
        <authorList>
            <person name="Li T."/>
            <person name="Hu X."/>
            <person name="Zhang T."/>
            <person name="Song X."/>
            <person name="Zhang H."/>
            <person name="Dai N."/>
            <person name="Sheng W."/>
            <person name="Hou X."/>
            <person name="Wei L."/>
        </authorList>
    </citation>
    <scope>NUCLEOTIDE SEQUENCE</scope>
    <source>
        <strain evidence="2">G02</strain>
        <tissue evidence="2">Leaf</tissue>
    </source>
</reference>
<dbReference type="AlphaFoldDB" id="A0AAW2Q0L1"/>
<dbReference type="EMBL" id="JACGWJ010000016">
    <property type="protein sequence ID" value="KAL0361223.1"/>
    <property type="molecule type" value="Genomic_DNA"/>
</dbReference>
<feature type="transmembrane region" description="Helical" evidence="1">
    <location>
        <begin position="84"/>
        <end position="105"/>
    </location>
</feature>
<reference evidence="2" key="2">
    <citation type="journal article" date="2024" name="Plant">
        <title>Genomic evolution and insights into agronomic trait innovations of Sesamum species.</title>
        <authorList>
            <person name="Miao H."/>
            <person name="Wang L."/>
            <person name="Qu L."/>
            <person name="Liu H."/>
            <person name="Sun Y."/>
            <person name="Le M."/>
            <person name="Wang Q."/>
            <person name="Wei S."/>
            <person name="Zheng Y."/>
            <person name="Lin W."/>
            <person name="Duan Y."/>
            <person name="Cao H."/>
            <person name="Xiong S."/>
            <person name="Wang X."/>
            <person name="Wei L."/>
            <person name="Li C."/>
            <person name="Ma Q."/>
            <person name="Ju M."/>
            <person name="Zhao R."/>
            <person name="Li G."/>
            <person name="Mu C."/>
            <person name="Tian Q."/>
            <person name="Mei H."/>
            <person name="Zhang T."/>
            <person name="Gao T."/>
            <person name="Zhang H."/>
        </authorList>
    </citation>
    <scope>NUCLEOTIDE SEQUENCE</scope>
    <source>
        <strain evidence="2">G02</strain>
    </source>
</reference>